<dbReference type="PANTHER" id="PTHR47894">
    <property type="entry name" value="HTH-TYPE TRANSCRIPTIONAL REGULATOR GADX"/>
    <property type="match status" value="1"/>
</dbReference>
<organism evidence="5 6">
    <name type="scientific">Vibrio celticus</name>
    <dbReference type="NCBI Taxonomy" id="446372"/>
    <lineage>
        <taxon>Bacteria</taxon>
        <taxon>Pseudomonadati</taxon>
        <taxon>Pseudomonadota</taxon>
        <taxon>Gammaproteobacteria</taxon>
        <taxon>Vibrionales</taxon>
        <taxon>Vibrionaceae</taxon>
        <taxon>Vibrio</taxon>
    </lineage>
</organism>
<dbReference type="RefSeq" id="WP_065675648.1">
    <property type="nucleotide sequence ID" value="NZ_AP025463.1"/>
</dbReference>
<dbReference type="PRINTS" id="PR00032">
    <property type="entry name" value="HTHARAC"/>
</dbReference>
<dbReference type="PANTHER" id="PTHR47894:SF1">
    <property type="entry name" value="HTH-TYPE TRANSCRIPTIONAL REGULATOR VQSM"/>
    <property type="match status" value="1"/>
</dbReference>
<dbReference type="PROSITE" id="PS00041">
    <property type="entry name" value="HTH_ARAC_FAMILY_1"/>
    <property type="match status" value="1"/>
</dbReference>
<dbReference type="SMART" id="SM00342">
    <property type="entry name" value="HTH_ARAC"/>
    <property type="match status" value="1"/>
</dbReference>
<dbReference type="InterPro" id="IPR018062">
    <property type="entry name" value="HTH_AraC-typ_CS"/>
</dbReference>
<dbReference type="GO" id="GO:0005829">
    <property type="term" value="C:cytosol"/>
    <property type="evidence" value="ECO:0007669"/>
    <property type="project" value="TreeGrafter"/>
</dbReference>
<dbReference type="PROSITE" id="PS01124">
    <property type="entry name" value="HTH_ARAC_FAMILY_2"/>
    <property type="match status" value="1"/>
</dbReference>
<gene>
    <name evidence="5" type="primary">rhaS_1</name>
    <name evidence="5" type="ORF">VCE7224_00833</name>
</gene>
<keyword evidence="6" id="KW-1185">Reference proteome</keyword>
<evidence type="ECO:0000313" key="6">
    <source>
        <dbReference type="Proteomes" id="UP000092819"/>
    </source>
</evidence>
<keyword evidence="1" id="KW-0805">Transcription regulation</keyword>
<dbReference type="InterPro" id="IPR020449">
    <property type="entry name" value="Tscrpt_reg_AraC-type_HTH"/>
</dbReference>
<evidence type="ECO:0000256" key="1">
    <source>
        <dbReference type="ARBA" id="ARBA00023015"/>
    </source>
</evidence>
<keyword evidence="2" id="KW-0238">DNA-binding</keyword>
<dbReference type="EMBL" id="FLQZ01000016">
    <property type="protein sequence ID" value="SBT12091.1"/>
    <property type="molecule type" value="Genomic_DNA"/>
</dbReference>
<name>A0A1C3JAB1_9VIBR</name>
<dbReference type="Proteomes" id="UP000092819">
    <property type="component" value="Unassembled WGS sequence"/>
</dbReference>
<dbReference type="AlphaFoldDB" id="A0A1C3JAB1"/>
<accession>A0A1C3JAB1</accession>
<evidence type="ECO:0000259" key="4">
    <source>
        <dbReference type="PROSITE" id="PS01124"/>
    </source>
</evidence>
<sequence length="339" mass="39096">MVESFSTQLPIFWFKTLDSAIQARIGDSSDIWSGAEVYKQLCSAESISAYQLQTAITNIYQRFDHELIDLFDESARHFDELEMGAPVMAMLTAPNLASFCQLLSRYSTHIHPLLKIFSRETECGDIELWTVTPEYIDETTLMTHISLGLYFSIMIKLVRRYLNAPNQKLSIHIHKNTIGDEFLSVYERVFNVEMKEGFPARYLLFPNDLVQAKPRQFQADFHAELVRIADQQMEKTLKTNLIYKVNETFKVLAVKDTNLDSVANNLHISPRTLNRKLKQQGVSFRRLFDKYRLELSLTLLNQNDGNITYVAHELGFSDSSAFSRAFKNWTGHSPTELRS</sequence>
<keyword evidence="3" id="KW-0804">Transcription</keyword>
<proteinExistence type="predicted"/>
<dbReference type="Gene3D" id="1.10.10.60">
    <property type="entry name" value="Homeodomain-like"/>
    <property type="match status" value="1"/>
</dbReference>
<dbReference type="GO" id="GO:0003700">
    <property type="term" value="F:DNA-binding transcription factor activity"/>
    <property type="evidence" value="ECO:0007669"/>
    <property type="project" value="InterPro"/>
</dbReference>
<evidence type="ECO:0000256" key="3">
    <source>
        <dbReference type="ARBA" id="ARBA00023163"/>
    </source>
</evidence>
<evidence type="ECO:0000313" key="5">
    <source>
        <dbReference type="EMBL" id="SBT12091.1"/>
    </source>
</evidence>
<dbReference type="InterPro" id="IPR009057">
    <property type="entry name" value="Homeodomain-like_sf"/>
</dbReference>
<reference evidence="6" key="1">
    <citation type="submission" date="2016-06" db="EMBL/GenBank/DDBJ databases">
        <authorList>
            <person name="Rodrigo-Torres L."/>
            <person name="Arahal D.R."/>
        </authorList>
    </citation>
    <scope>NUCLEOTIDE SEQUENCE [LARGE SCALE GENOMIC DNA]</scope>
    <source>
        <strain evidence="6">CECT 7224</strain>
    </source>
</reference>
<dbReference type="SUPFAM" id="SSF46689">
    <property type="entry name" value="Homeodomain-like"/>
    <property type="match status" value="1"/>
</dbReference>
<dbReference type="Pfam" id="PF12833">
    <property type="entry name" value="HTH_18"/>
    <property type="match status" value="1"/>
</dbReference>
<dbReference type="GO" id="GO:0000976">
    <property type="term" value="F:transcription cis-regulatory region binding"/>
    <property type="evidence" value="ECO:0007669"/>
    <property type="project" value="TreeGrafter"/>
</dbReference>
<evidence type="ECO:0000256" key="2">
    <source>
        <dbReference type="ARBA" id="ARBA00023125"/>
    </source>
</evidence>
<protein>
    <submittedName>
        <fullName evidence="5">HTH-type transcriptional activator RhaS</fullName>
    </submittedName>
</protein>
<feature type="domain" description="HTH araC/xylS-type" evidence="4">
    <location>
        <begin position="231"/>
        <end position="339"/>
    </location>
</feature>
<dbReference type="InterPro" id="IPR018060">
    <property type="entry name" value="HTH_AraC"/>
</dbReference>